<keyword evidence="5" id="KW-1185">Reference proteome</keyword>
<sequence>MTLAADPQTEFVAFWNDTLAAKFERYRDILMNGLSHHSEVWLNEVQIAAGTRIVDVGCGWGDTALALAHKTGPTGHVLGIDCVDQFLRKGRADAVAQGLRNVCFAAADVQTYPFDASFDLCFSRFGMMFFENPVAALRNVRGALKPGGDLVFIVWRDIAENPWVGLPKAVVQKFLPPPGDDARTCGPGPFSMANPEVVRSQLQIAGYEDIRFNATDGPVIVGDSIRNAIDFQLAIGPAGEVFREADALAEKRRDEIEAALCDALAPYLQDGHVVMPSASWRISARKPA</sequence>
<dbReference type="RefSeq" id="WP_274354473.1">
    <property type="nucleotide sequence ID" value="NZ_JAQZSM010000061.1"/>
</dbReference>
<organism evidence="4 5">
    <name type="scientific">Roseinatronobacter alkalisoli</name>
    <dbReference type="NCBI Taxonomy" id="3028235"/>
    <lineage>
        <taxon>Bacteria</taxon>
        <taxon>Pseudomonadati</taxon>
        <taxon>Pseudomonadota</taxon>
        <taxon>Alphaproteobacteria</taxon>
        <taxon>Rhodobacterales</taxon>
        <taxon>Paracoccaceae</taxon>
        <taxon>Roseinatronobacter</taxon>
    </lineage>
</organism>
<evidence type="ECO:0000313" key="5">
    <source>
        <dbReference type="Proteomes" id="UP001431784"/>
    </source>
</evidence>
<dbReference type="Proteomes" id="UP001431784">
    <property type="component" value="Unassembled WGS sequence"/>
</dbReference>
<dbReference type="InterPro" id="IPR029063">
    <property type="entry name" value="SAM-dependent_MTases_sf"/>
</dbReference>
<evidence type="ECO:0000259" key="3">
    <source>
        <dbReference type="Pfam" id="PF13649"/>
    </source>
</evidence>
<dbReference type="GO" id="GO:0032259">
    <property type="term" value="P:methylation"/>
    <property type="evidence" value="ECO:0007669"/>
    <property type="project" value="UniProtKB-KW"/>
</dbReference>
<keyword evidence="1 4" id="KW-0489">Methyltransferase</keyword>
<dbReference type="InterPro" id="IPR041698">
    <property type="entry name" value="Methyltransf_25"/>
</dbReference>
<dbReference type="SUPFAM" id="SSF53335">
    <property type="entry name" value="S-adenosyl-L-methionine-dependent methyltransferases"/>
    <property type="match status" value="1"/>
</dbReference>
<keyword evidence="2" id="KW-0808">Transferase</keyword>
<evidence type="ECO:0000256" key="1">
    <source>
        <dbReference type="ARBA" id="ARBA00022603"/>
    </source>
</evidence>
<dbReference type="EMBL" id="JAQZSM010000061">
    <property type="protein sequence ID" value="MDD7973813.1"/>
    <property type="molecule type" value="Genomic_DNA"/>
</dbReference>
<accession>A0ABT5TFA5</accession>
<protein>
    <submittedName>
        <fullName evidence="4">Class I SAM-dependent methyltransferase</fullName>
    </submittedName>
</protein>
<evidence type="ECO:0000256" key="2">
    <source>
        <dbReference type="ARBA" id="ARBA00022679"/>
    </source>
</evidence>
<dbReference type="GO" id="GO:0008168">
    <property type="term" value="F:methyltransferase activity"/>
    <property type="evidence" value="ECO:0007669"/>
    <property type="project" value="UniProtKB-KW"/>
</dbReference>
<dbReference type="Pfam" id="PF13649">
    <property type="entry name" value="Methyltransf_25"/>
    <property type="match status" value="1"/>
</dbReference>
<name>A0ABT5TFA5_9RHOB</name>
<proteinExistence type="predicted"/>
<reference evidence="4" key="1">
    <citation type="submission" date="2023-02" db="EMBL/GenBank/DDBJ databases">
        <title>Description of Roseinatronobacter alkalisoli sp. nov., an alkaliphilic bacerium isolated from soda soil.</title>
        <authorList>
            <person name="Wei W."/>
        </authorList>
    </citation>
    <scope>NUCLEOTIDE SEQUENCE</scope>
    <source>
        <strain evidence="4">HJB301</strain>
    </source>
</reference>
<gene>
    <name evidence="4" type="ORF">PUT78_22465</name>
</gene>
<dbReference type="PANTHER" id="PTHR43861:SF1">
    <property type="entry name" value="TRANS-ACONITATE 2-METHYLTRANSFERASE"/>
    <property type="match status" value="1"/>
</dbReference>
<dbReference type="Gene3D" id="3.40.50.150">
    <property type="entry name" value="Vaccinia Virus protein VP39"/>
    <property type="match status" value="1"/>
</dbReference>
<evidence type="ECO:0000313" key="4">
    <source>
        <dbReference type="EMBL" id="MDD7973813.1"/>
    </source>
</evidence>
<dbReference type="CDD" id="cd02440">
    <property type="entry name" value="AdoMet_MTases"/>
    <property type="match status" value="1"/>
</dbReference>
<dbReference type="PANTHER" id="PTHR43861">
    <property type="entry name" value="TRANS-ACONITATE 2-METHYLTRANSFERASE-RELATED"/>
    <property type="match status" value="1"/>
</dbReference>
<comment type="caution">
    <text evidence="4">The sequence shown here is derived from an EMBL/GenBank/DDBJ whole genome shotgun (WGS) entry which is preliminary data.</text>
</comment>
<feature type="domain" description="Methyltransferase" evidence="3">
    <location>
        <begin position="53"/>
        <end position="148"/>
    </location>
</feature>